<keyword evidence="1" id="KW-1133">Transmembrane helix</keyword>
<sequence>MTSYEDNFSMDEATSVYNNTEETLAGNFIHKPGDGSGDWTMSDTWDMFVKWEDNPLMYLFATFTLMSMLIWIGFAGDNLQHHRSYGSLSFAGGVTHKQLWENSFGGGGFVLMVFRVAAFCFCLWFSLTQIIQPNVDAGNKVTDYMNFHDWSFYCLTIFFGLGAFVSVRGVFGGDGERASRYIGHSGDCNLIGHWLITWYSAAFTLCLACDLCVWFEMLFNPQCVGNTYEFKMSTLLDPASRLCYFEWNYMVGFVGNLILLLVESTLGQLPFPKCYLSTPLFILGLFIVLAYLMHEFLFFHWPYEQLNFYRWQCFWYVNGFNGLVFGTHFFLNWFLSMGRGDLTSEDVGDEHIPLFKGDAA</sequence>
<dbReference type="EMBL" id="HBEQ01012041">
    <property type="protein sequence ID" value="CAD8522602.1"/>
    <property type="molecule type" value="Transcribed_RNA"/>
</dbReference>
<keyword evidence="1" id="KW-0812">Transmembrane</keyword>
<feature type="transmembrane region" description="Helical" evidence="1">
    <location>
        <begin position="239"/>
        <end position="262"/>
    </location>
</feature>
<dbReference type="AlphaFoldDB" id="A0A7S0II88"/>
<reference evidence="2" key="1">
    <citation type="submission" date="2021-01" db="EMBL/GenBank/DDBJ databases">
        <authorList>
            <person name="Corre E."/>
            <person name="Pelletier E."/>
            <person name="Niang G."/>
            <person name="Scheremetjew M."/>
            <person name="Finn R."/>
            <person name="Kale V."/>
            <person name="Holt S."/>
            <person name="Cochrane G."/>
            <person name="Meng A."/>
            <person name="Brown T."/>
            <person name="Cohen L."/>
        </authorList>
    </citation>
    <scope>NUCLEOTIDE SEQUENCE</scope>
    <source>
        <strain evidence="2">CCMP1723</strain>
    </source>
</reference>
<feature type="transmembrane region" description="Helical" evidence="1">
    <location>
        <begin position="192"/>
        <end position="219"/>
    </location>
</feature>
<feature type="transmembrane region" description="Helical" evidence="1">
    <location>
        <begin position="314"/>
        <end position="335"/>
    </location>
</feature>
<feature type="transmembrane region" description="Helical" evidence="1">
    <location>
        <begin position="109"/>
        <end position="130"/>
    </location>
</feature>
<proteinExistence type="predicted"/>
<gene>
    <name evidence="2" type="ORF">MCOM1403_LOCUS9688</name>
</gene>
<organism evidence="2">
    <name type="scientific">Micromonas pusilla</name>
    <name type="common">Picoplanktonic green alga</name>
    <name type="synonym">Chromulina pusilla</name>
    <dbReference type="NCBI Taxonomy" id="38833"/>
    <lineage>
        <taxon>Eukaryota</taxon>
        <taxon>Viridiplantae</taxon>
        <taxon>Chlorophyta</taxon>
        <taxon>Mamiellophyceae</taxon>
        <taxon>Mamiellales</taxon>
        <taxon>Mamiellaceae</taxon>
        <taxon>Micromonas</taxon>
    </lineage>
</organism>
<keyword evidence="1" id="KW-0472">Membrane</keyword>
<feature type="transmembrane region" description="Helical" evidence="1">
    <location>
        <begin position="274"/>
        <end position="294"/>
    </location>
</feature>
<evidence type="ECO:0000313" key="2">
    <source>
        <dbReference type="EMBL" id="CAD8522602.1"/>
    </source>
</evidence>
<protein>
    <submittedName>
        <fullName evidence="2">Uncharacterized protein</fullName>
    </submittedName>
</protein>
<feature type="transmembrane region" description="Helical" evidence="1">
    <location>
        <begin position="56"/>
        <end position="74"/>
    </location>
</feature>
<feature type="transmembrane region" description="Helical" evidence="1">
    <location>
        <begin position="150"/>
        <end position="171"/>
    </location>
</feature>
<evidence type="ECO:0000256" key="1">
    <source>
        <dbReference type="SAM" id="Phobius"/>
    </source>
</evidence>
<accession>A0A7S0II88</accession>
<name>A0A7S0II88_MICPS</name>